<feature type="compositionally biased region" description="Low complexity" evidence="1">
    <location>
        <begin position="8"/>
        <end position="22"/>
    </location>
</feature>
<keyword evidence="3" id="KW-1185">Reference proteome</keyword>
<dbReference type="EMBL" id="CYRY02004661">
    <property type="protein sequence ID" value="VCW69146.1"/>
    <property type="molecule type" value="Genomic_DNA"/>
</dbReference>
<evidence type="ECO:0000313" key="2">
    <source>
        <dbReference type="EMBL" id="VCW69146.1"/>
    </source>
</evidence>
<sequence>MQPEYCWQRATGTRTTQRGKAASRPPEAVSSSRLNSRRPASPSPDRPHLQVSNSSRKTLGPVVPEVLALGQMRNLRTVPTSEPRKTTVWLPQGPAPT</sequence>
<feature type="region of interest" description="Disordered" evidence="1">
    <location>
        <begin position="74"/>
        <end position="97"/>
    </location>
</feature>
<dbReference type="AlphaFoldDB" id="A0A9X9PW30"/>
<evidence type="ECO:0000256" key="1">
    <source>
        <dbReference type="SAM" id="MobiDB-lite"/>
    </source>
</evidence>
<name>A0A9X9PW30_GULGU</name>
<evidence type="ECO:0000313" key="3">
    <source>
        <dbReference type="Proteomes" id="UP000269945"/>
    </source>
</evidence>
<reference evidence="2 3" key="1">
    <citation type="submission" date="2018-10" db="EMBL/GenBank/DDBJ databases">
        <authorList>
            <person name="Ekblom R."/>
            <person name="Jareborg N."/>
        </authorList>
    </citation>
    <scope>NUCLEOTIDE SEQUENCE [LARGE SCALE GENOMIC DNA]</scope>
    <source>
        <tissue evidence="2">Muscle</tissue>
    </source>
</reference>
<feature type="region of interest" description="Disordered" evidence="1">
    <location>
        <begin position="1"/>
        <end position="62"/>
    </location>
</feature>
<feature type="non-terminal residue" evidence="2">
    <location>
        <position position="97"/>
    </location>
</feature>
<comment type="caution">
    <text evidence="2">The sequence shown here is derived from an EMBL/GenBank/DDBJ whole genome shotgun (WGS) entry which is preliminary data.</text>
</comment>
<organism evidence="2 3">
    <name type="scientific">Gulo gulo</name>
    <name type="common">Wolverine</name>
    <name type="synonym">Gluton</name>
    <dbReference type="NCBI Taxonomy" id="48420"/>
    <lineage>
        <taxon>Eukaryota</taxon>
        <taxon>Metazoa</taxon>
        <taxon>Chordata</taxon>
        <taxon>Craniata</taxon>
        <taxon>Vertebrata</taxon>
        <taxon>Euteleostomi</taxon>
        <taxon>Mammalia</taxon>
        <taxon>Eutheria</taxon>
        <taxon>Laurasiatheria</taxon>
        <taxon>Carnivora</taxon>
        <taxon>Caniformia</taxon>
        <taxon>Musteloidea</taxon>
        <taxon>Mustelidae</taxon>
        <taxon>Guloninae</taxon>
        <taxon>Gulo</taxon>
    </lineage>
</organism>
<accession>A0A9X9PW30</accession>
<gene>
    <name evidence="2" type="ORF">BN2614_LOCUS4</name>
</gene>
<dbReference type="Proteomes" id="UP000269945">
    <property type="component" value="Unassembled WGS sequence"/>
</dbReference>
<proteinExistence type="predicted"/>
<protein>
    <submittedName>
        <fullName evidence="2">Uncharacterized protein</fullName>
    </submittedName>
</protein>